<evidence type="ECO:0000313" key="1">
    <source>
        <dbReference type="EMBL" id="QZE15602.1"/>
    </source>
</evidence>
<name>A0AC61NP73_9BACT</name>
<dbReference type="Proteomes" id="UP000826212">
    <property type="component" value="Chromosome"/>
</dbReference>
<keyword evidence="2" id="KW-1185">Reference proteome</keyword>
<proteinExistence type="predicted"/>
<gene>
    <name evidence="1" type="ORF">K4L44_07145</name>
</gene>
<evidence type="ECO:0000313" key="2">
    <source>
        <dbReference type="Proteomes" id="UP000826212"/>
    </source>
</evidence>
<organism evidence="1 2">
    <name type="scientific">Halosquirtibacter laminarini</name>
    <dbReference type="NCBI Taxonomy" id="3374600"/>
    <lineage>
        <taxon>Bacteria</taxon>
        <taxon>Pseudomonadati</taxon>
        <taxon>Bacteroidota</taxon>
        <taxon>Bacteroidia</taxon>
        <taxon>Marinilabiliales</taxon>
        <taxon>Prolixibacteraceae</taxon>
        <taxon>Halosquirtibacter</taxon>
    </lineage>
</organism>
<accession>A0AC61NP73</accession>
<sequence length="257" mass="28051">MNKTVQRLVVINKEIINEDNFILSLKSPVPLANVLAGQFLSINVEKSKDVFLRRPFSIHDVHLESNSLDVLIKTVGPGSSALKEVEVGDELDTIYPLGNSFTMPKKDEKVLLVGGGVGIAPMLYLAKELKPYTSNVNILLGSRKGSDQILLDRYEKVGTVFTTTEDGTVGEKGYVTDHSFMKEHLGEIDHIYCCGPEPMMKSIAKLTASEGVDCEVSLENMMGCGFGVCLCCVTDTQAGHKCVCSDGPIFNTSDLKW</sequence>
<reference evidence="1" key="1">
    <citation type="submission" date="2021-08" db="EMBL/GenBank/DDBJ databases">
        <title>Novel anaerobic bacterium isolated from sea squirt in East Sea, Republic of Korea.</title>
        <authorList>
            <person name="Nguyen T.H."/>
            <person name="Li Z."/>
            <person name="Lee Y.-J."/>
            <person name="Ko J."/>
            <person name="Kim S.-G."/>
        </authorList>
    </citation>
    <scope>NUCLEOTIDE SEQUENCE</scope>
    <source>
        <strain evidence="1">KCTC 25031</strain>
    </source>
</reference>
<dbReference type="EMBL" id="CP081303">
    <property type="protein sequence ID" value="QZE15602.1"/>
    <property type="molecule type" value="Genomic_DNA"/>
</dbReference>
<protein>
    <submittedName>
        <fullName evidence="1">Dihydroorotate dehydrogenase electron transfer subunit</fullName>
    </submittedName>
</protein>